<keyword evidence="1" id="KW-0479">Metal-binding</keyword>
<organism evidence="3">
    <name type="scientific">Picea sitchensis</name>
    <name type="common">Sitka spruce</name>
    <name type="synonym">Pinus sitchensis</name>
    <dbReference type="NCBI Taxonomy" id="3332"/>
    <lineage>
        <taxon>Eukaryota</taxon>
        <taxon>Viridiplantae</taxon>
        <taxon>Streptophyta</taxon>
        <taxon>Embryophyta</taxon>
        <taxon>Tracheophyta</taxon>
        <taxon>Spermatophyta</taxon>
        <taxon>Pinopsida</taxon>
        <taxon>Pinidae</taxon>
        <taxon>Conifers I</taxon>
        <taxon>Pinales</taxon>
        <taxon>Pinaceae</taxon>
        <taxon>Picea</taxon>
    </lineage>
</organism>
<protein>
    <recommendedName>
        <fullName evidence="2">DNL-type domain-containing protein</fullName>
    </recommendedName>
</protein>
<keyword evidence="1" id="KW-0863">Zinc-finger</keyword>
<dbReference type="PANTHER" id="PTHR20922">
    <property type="entry name" value="DNL-TYPE ZINC FINGER PROTEIN"/>
    <property type="match status" value="1"/>
</dbReference>
<dbReference type="Pfam" id="PF05180">
    <property type="entry name" value="zf-DNL"/>
    <property type="match status" value="1"/>
</dbReference>
<name>A9P1I6_PICSI</name>
<dbReference type="InterPro" id="IPR007853">
    <property type="entry name" value="Znf_DNL-typ"/>
</dbReference>
<dbReference type="GO" id="GO:0051087">
    <property type="term" value="F:protein-folding chaperone binding"/>
    <property type="evidence" value="ECO:0007669"/>
    <property type="project" value="TreeGrafter"/>
</dbReference>
<accession>A9P1I6</accession>
<reference evidence="3" key="1">
    <citation type="journal article" date="2008" name="BMC Genomics">
        <title>A conifer genomics resource of 200,000 spruce (Picea spp.) ESTs and 6,464 high-quality, sequence-finished full-length cDNAs for Sitka spruce (Picea sitchensis).</title>
        <authorList>
            <person name="Ralph S.G."/>
            <person name="Chun H.J."/>
            <person name="Kolosova N."/>
            <person name="Cooper D."/>
            <person name="Oddy C."/>
            <person name="Ritland C.E."/>
            <person name="Kirkpatrick R."/>
            <person name="Moore R."/>
            <person name="Barber S."/>
            <person name="Holt R.A."/>
            <person name="Jones S.J."/>
            <person name="Marra M.A."/>
            <person name="Douglas C.J."/>
            <person name="Ritland K."/>
            <person name="Bohlmann J."/>
        </authorList>
    </citation>
    <scope>NUCLEOTIDE SEQUENCE</scope>
    <source>
        <tissue evidence="3">Green portion of the leader tissue</tissue>
    </source>
</reference>
<evidence type="ECO:0000313" key="3">
    <source>
        <dbReference type="EMBL" id="ABK26747.1"/>
    </source>
</evidence>
<evidence type="ECO:0000256" key="1">
    <source>
        <dbReference type="PROSITE-ProRule" id="PRU00834"/>
    </source>
</evidence>
<dbReference type="AlphaFoldDB" id="A9P1I6"/>
<proteinExistence type="evidence at transcript level"/>
<keyword evidence="1" id="KW-0862">Zinc</keyword>
<dbReference type="GO" id="GO:0008270">
    <property type="term" value="F:zinc ion binding"/>
    <property type="evidence" value="ECO:0007669"/>
    <property type="project" value="UniProtKB-KW"/>
</dbReference>
<dbReference type="GO" id="GO:0005739">
    <property type="term" value="C:mitochondrion"/>
    <property type="evidence" value="ECO:0007669"/>
    <property type="project" value="TreeGrafter"/>
</dbReference>
<dbReference type="PROSITE" id="PS51501">
    <property type="entry name" value="ZF_DNL"/>
    <property type="match status" value="1"/>
</dbReference>
<dbReference type="GO" id="GO:0030150">
    <property type="term" value="P:protein import into mitochondrial matrix"/>
    <property type="evidence" value="ECO:0007669"/>
    <property type="project" value="TreeGrafter"/>
</dbReference>
<dbReference type="EMBL" id="EF087508">
    <property type="protein sequence ID" value="ABK26747.1"/>
    <property type="molecule type" value="mRNA"/>
</dbReference>
<evidence type="ECO:0000259" key="2">
    <source>
        <dbReference type="PROSITE" id="PS51501"/>
    </source>
</evidence>
<sequence length="156" mass="16966">MATLSASAGLLSTKNNLFARQWSKPLDRKASGDYSVLRTFGPAIGLQRRHGLPGNNKISVNWHGPLCATGAASSGGEGVKLNLNLPRRSLMVSFNCDACGTRTKRIVNRHAYERGTVFVQCAGCEAYHKLVDNLGLIVEYDFRDDPDGSSKELRQG</sequence>
<dbReference type="InterPro" id="IPR024158">
    <property type="entry name" value="Mt_import_TIM15"/>
</dbReference>
<dbReference type="GO" id="GO:0006457">
    <property type="term" value="P:protein folding"/>
    <property type="evidence" value="ECO:0007669"/>
    <property type="project" value="TreeGrafter"/>
</dbReference>
<feature type="domain" description="DNL-type" evidence="2">
    <location>
        <begin position="85"/>
        <end position="156"/>
    </location>
</feature>
<dbReference type="GO" id="GO:0050821">
    <property type="term" value="P:protein stabilization"/>
    <property type="evidence" value="ECO:0007669"/>
    <property type="project" value="TreeGrafter"/>
</dbReference>
<dbReference type="PANTHER" id="PTHR20922:SF19">
    <property type="entry name" value="F24J5.3"/>
    <property type="match status" value="1"/>
</dbReference>